<evidence type="ECO:0000256" key="3">
    <source>
        <dbReference type="ARBA" id="ARBA00022603"/>
    </source>
</evidence>
<evidence type="ECO:0000313" key="9">
    <source>
        <dbReference type="Proteomes" id="UP000014803"/>
    </source>
</evidence>
<dbReference type="InterPro" id="IPR050903">
    <property type="entry name" value="Bact_Chemotaxis_MeTrfase"/>
</dbReference>
<evidence type="ECO:0000256" key="1">
    <source>
        <dbReference type="ARBA" id="ARBA00001541"/>
    </source>
</evidence>
<keyword evidence="3" id="KW-0489">Methyltransferase</keyword>
<proteinExistence type="predicted"/>
<dbReference type="InterPro" id="IPR029063">
    <property type="entry name" value="SAM-dependent_MTases_sf"/>
</dbReference>
<dbReference type="STRING" id="1254432.SCE1572_12710"/>
<dbReference type="RefSeq" id="WP_020734511.1">
    <property type="nucleotide sequence ID" value="NC_021658.1"/>
</dbReference>
<reference evidence="8 9" key="1">
    <citation type="journal article" date="2013" name="Sci. Rep.">
        <title>Extraordinary expansion of a Sorangium cellulosum genome from an alkaline milieu.</title>
        <authorList>
            <person name="Han K."/>
            <person name="Li Z.F."/>
            <person name="Peng R."/>
            <person name="Zhu L.P."/>
            <person name="Zhou T."/>
            <person name="Wang L.G."/>
            <person name="Li S.G."/>
            <person name="Zhang X.B."/>
            <person name="Hu W."/>
            <person name="Wu Z.H."/>
            <person name="Qin N."/>
            <person name="Li Y.Z."/>
        </authorList>
    </citation>
    <scope>NUCLEOTIDE SEQUENCE [LARGE SCALE GENOMIC DNA]</scope>
    <source>
        <strain evidence="8 9">So0157-2</strain>
    </source>
</reference>
<dbReference type="InterPro" id="IPR026024">
    <property type="entry name" value="Chemotaxis_MeTrfase_CheR"/>
</dbReference>
<dbReference type="GO" id="GO:0008983">
    <property type="term" value="F:protein-glutamate O-methyltransferase activity"/>
    <property type="evidence" value="ECO:0007669"/>
    <property type="project" value="UniProtKB-EC"/>
</dbReference>
<protein>
    <recommendedName>
        <fullName evidence="2">protein-glutamate O-methyltransferase</fullName>
        <ecNumber evidence="2">2.1.1.80</ecNumber>
    </recommendedName>
</protein>
<dbReference type="PIRSF" id="PIRSF000410">
    <property type="entry name" value="CheR"/>
    <property type="match status" value="1"/>
</dbReference>
<sequence>MISIAEPSPRTLSDEEFALFQKLVKRLSGIALGPQKKPLLLCRLGPRLRALGLRSFGEYYRRVTAADGEGELVHMLDCICTNETHFFREREQFELLEREILPAWHAGAGAGAGAGHGAPPARGGRPLRAWSAACSTGEEPYSIAMALLDSLPSRDRRDTAGQAPPRAGAASTGAPGISILATDLSSRALDQAQRAVWPIERASEIPEERLRAYMLRGTGASAGLMKARPELRRLVTFRRFNLLDAAPKRFGLFDLIFCRNVLIYFDAATKASIVARLIASLAPSGYLFLGHAEGLHGADHRVRCVAPSVYRLQPPAGLEGSRNTPSPEHASCLRISE</sequence>
<dbReference type="Pfam" id="PF01739">
    <property type="entry name" value="CheR"/>
    <property type="match status" value="2"/>
</dbReference>
<dbReference type="InterPro" id="IPR036804">
    <property type="entry name" value="CheR_N_sf"/>
</dbReference>
<dbReference type="PATRIC" id="fig|1254432.3.peg.2857"/>
<dbReference type="Gene3D" id="1.10.155.10">
    <property type="entry name" value="Chemotaxis receptor methyltransferase CheR, N-terminal domain"/>
    <property type="match status" value="1"/>
</dbReference>
<evidence type="ECO:0000313" key="8">
    <source>
        <dbReference type="EMBL" id="AGP35302.1"/>
    </source>
</evidence>
<comment type="catalytic activity">
    <reaction evidence="1">
        <text>L-glutamyl-[protein] + S-adenosyl-L-methionine = [protein]-L-glutamate 5-O-methyl ester + S-adenosyl-L-homocysteine</text>
        <dbReference type="Rhea" id="RHEA:24452"/>
        <dbReference type="Rhea" id="RHEA-COMP:10208"/>
        <dbReference type="Rhea" id="RHEA-COMP:10311"/>
        <dbReference type="ChEBI" id="CHEBI:29973"/>
        <dbReference type="ChEBI" id="CHEBI:57856"/>
        <dbReference type="ChEBI" id="CHEBI:59789"/>
        <dbReference type="ChEBI" id="CHEBI:82795"/>
        <dbReference type="EC" id="2.1.1.80"/>
    </reaction>
</comment>
<dbReference type="AlphaFoldDB" id="S4XQ22"/>
<feature type="region of interest" description="Disordered" evidence="6">
    <location>
        <begin position="154"/>
        <end position="174"/>
    </location>
</feature>
<keyword evidence="4" id="KW-0808">Transferase</keyword>
<dbReference type="InterPro" id="IPR022641">
    <property type="entry name" value="CheR_N"/>
</dbReference>
<dbReference type="HOGENOM" id="CLU_025854_0_0_7"/>
<dbReference type="PANTHER" id="PTHR24422:SF26">
    <property type="entry name" value="CHEMOTAXIS PROTEIN METHYLTRANSFERASE"/>
    <property type="match status" value="1"/>
</dbReference>
<dbReference type="Proteomes" id="UP000014803">
    <property type="component" value="Chromosome"/>
</dbReference>
<feature type="domain" description="CheR-type methyltransferase" evidence="7">
    <location>
        <begin position="11"/>
        <end position="315"/>
    </location>
</feature>
<dbReference type="Gene3D" id="3.40.50.150">
    <property type="entry name" value="Vaccinia Virus protein VP39"/>
    <property type="match status" value="1"/>
</dbReference>
<dbReference type="EMBL" id="CP003969">
    <property type="protein sequence ID" value="AGP35302.1"/>
    <property type="molecule type" value="Genomic_DNA"/>
</dbReference>
<organism evidence="8 9">
    <name type="scientific">Sorangium cellulosum So0157-2</name>
    <dbReference type="NCBI Taxonomy" id="1254432"/>
    <lineage>
        <taxon>Bacteria</taxon>
        <taxon>Pseudomonadati</taxon>
        <taxon>Myxococcota</taxon>
        <taxon>Polyangia</taxon>
        <taxon>Polyangiales</taxon>
        <taxon>Polyangiaceae</taxon>
        <taxon>Sorangium</taxon>
    </lineage>
</organism>
<dbReference type="GO" id="GO:0032259">
    <property type="term" value="P:methylation"/>
    <property type="evidence" value="ECO:0007669"/>
    <property type="project" value="UniProtKB-KW"/>
</dbReference>
<dbReference type="SMART" id="SM00138">
    <property type="entry name" value="MeTrc"/>
    <property type="match status" value="1"/>
</dbReference>
<evidence type="ECO:0000256" key="5">
    <source>
        <dbReference type="ARBA" id="ARBA00022691"/>
    </source>
</evidence>
<dbReference type="SUPFAM" id="SSF47757">
    <property type="entry name" value="Chemotaxis receptor methyltransferase CheR, N-terminal domain"/>
    <property type="match status" value="1"/>
</dbReference>
<accession>S4XQ22</accession>
<dbReference type="OrthoDB" id="9786165at2"/>
<dbReference type="SUPFAM" id="SSF53335">
    <property type="entry name" value="S-adenosyl-L-methionine-dependent methyltransferases"/>
    <property type="match status" value="1"/>
</dbReference>
<evidence type="ECO:0000256" key="2">
    <source>
        <dbReference type="ARBA" id="ARBA00012534"/>
    </source>
</evidence>
<evidence type="ECO:0000259" key="7">
    <source>
        <dbReference type="PROSITE" id="PS50123"/>
    </source>
</evidence>
<dbReference type="PANTHER" id="PTHR24422">
    <property type="entry name" value="CHEMOTAXIS PROTEIN METHYLTRANSFERASE"/>
    <property type="match status" value="1"/>
</dbReference>
<name>S4XQ22_SORCE</name>
<gene>
    <name evidence="8" type="ORF">SCE1572_12710</name>
</gene>
<dbReference type="eggNOG" id="COG1352">
    <property type="taxonomic scope" value="Bacteria"/>
</dbReference>
<dbReference type="Pfam" id="PF03705">
    <property type="entry name" value="CheR_N"/>
    <property type="match status" value="1"/>
</dbReference>
<keyword evidence="5" id="KW-0949">S-adenosyl-L-methionine</keyword>
<dbReference type="InterPro" id="IPR022642">
    <property type="entry name" value="CheR_C"/>
</dbReference>
<evidence type="ECO:0000256" key="4">
    <source>
        <dbReference type="ARBA" id="ARBA00022679"/>
    </source>
</evidence>
<dbReference type="EC" id="2.1.1.80" evidence="2"/>
<evidence type="ECO:0000256" key="6">
    <source>
        <dbReference type="SAM" id="MobiDB-lite"/>
    </source>
</evidence>
<dbReference type="KEGG" id="scu:SCE1572_12710"/>
<dbReference type="InterPro" id="IPR000780">
    <property type="entry name" value="CheR_MeTrfase"/>
</dbReference>
<dbReference type="PROSITE" id="PS50123">
    <property type="entry name" value="CHER"/>
    <property type="match status" value="1"/>
</dbReference>